<dbReference type="InterPro" id="IPR058240">
    <property type="entry name" value="rSAM_sf"/>
</dbReference>
<comment type="cofactor">
    <cofactor evidence="1">
        <name>[4Fe-4S] cluster</name>
        <dbReference type="ChEBI" id="CHEBI:49883"/>
    </cofactor>
</comment>
<dbReference type="InterPro" id="IPR023404">
    <property type="entry name" value="rSAM_horseshoe"/>
</dbReference>
<accession>I3VW68</accession>
<dbReference type="SFLD" id="SFLDS00029">
    <property type="entry name" value="Radical_SAM"/>
    <property type="match status" value="1"/>
</dbReference>
<dbReference type="eggNOG" id="COG1243">
    <property type="taxonomic scope" value="Bacteria"/>
</dbReference>
<keyword evidence="4" id="KW-0479">Metal-binding</keyword>
<dbReference type="FunFam" id="3.80.30.20:FF:000016">
    <property type="entry name" value="Oxygen-independent coproporphyrinogen III oxidase"/>
    <property type="match status" value="1"/>
</dbReference>
<sequence>MKDIYIIPIFVPHLGCPHKCVFCNQDEITGLKSEVNEGYVEKTIEDYLKTIPKDAHVEVSFYGGSFTGIPLEMQKNFLSIAQKYLASGNIDAIRLSTRPDYIDEIILDNLKRYDVSIIELGVQSLDNEVLLKSHRGHSIDDVYKASKLIKEYGFTLGLQIMVGLPGDTRQKTLKTADEIISLKPAFVRIYPTLVLKGTYLEKMYKNGMYVPISLEDAVEISKELYIKFKKNHIDVIRIGLQATDEINVNKDVVAGPFHPAFGELVKSSIYKDVVKHLFQNNDIKECTVFIYINPRSVSALVGNKKRNKIYLESKFGVKINIIQLDNLEDDIVLLEYDGHIFKKSIEDYINESTI</sequence>
<reference evidence="8 9" key="1">
    <citation type="journal article" date="2014" name="Appl. Environ. Microbiol.">
        <title>Profile of Secreted Hydrolases, Associated Proteins, and SlpA in Thermoanaerobacterium saccharolyticum during the Degradation of Hemicellulose.</title>
        <authorList>
            <person name="Currie D.H."/>
            <person name="Guss A.M."/>
            <person name="Herring C.D."/>
            <person name="Giannone R.J."/>
            <person name="Johnson C.M."/>
            <person name="Lankford P.K."/>
            <person name="Brown S.D."/>
            <person name="Hettich R.L."/>
            <person name="Lynd L.R."/>
        </authorList>
    </citation>
    <scope>NUCLEOTIDE SEQUENCE [LARGE SCALE GENOMIC DNA]</scope>
    <source>
        <strain evidence="9">DSM 8691 / JW/SL-YS485</strain>
    </source>
</reference>
<dbReference type="PATRIC" id="fig|1094508.3.peg.1781"/>
<dbReference type="Proteomes" id="UP000006178">
    <property type="component" value="Chromosome"/>
</dbReference>
<dbReference type="PANTHER" id="PTHR11135">
    <property type="entry name" value="HISTONE ACETYLTRANSFERASE-RELATED"/>
    <property type="match status" value="1"/>
</dbReference>
<dbReference type="KEGG" id="tsh:Tsac_1757"/>
<dbReference type="SMART" id="SM00729">
    <property type="entry name" value="Elp3"/>
    <property type="match status" value="1"/>
</dbReference>
<keyword evidence="3" id="KW-0949">S-adenosyl-L-methionine</keyword>
<dbReference type="RefSeq" id="WP_014758623.1">
    <property type="nucleotide sequence ID" value="NC_017992.1"/>
</dbReference>
<feature type="domain" description="Radical SAM core" evidence="7">
    <location>
        <begin position="1"/>
        <end position="227"/>
    </location>
</feature>
<keyword evidence="5" id="KW-0408">Iron</keyword>
<dbReference type="PROSITE" id="PS51918">
    <property type="entry name" value="RADICAL_SAM"/>
    <property type="match status" value="1"/>
</dbReference>
<dbReference type="CDD" id="cd01335">
    <property type="entry name" value="Radical_SAM"/>
    <property type="match status" value="1"/>
</dbReference>
<dbReference type="PANTHER" id="PTHR11135:SF0">
    <property type="entry name" value="ELONGATOR COMPLEX PROTEIN 3"/>
    <property type="match status" value="1"/>
</dbReference>
<dbReference type="InterPro" id="IPR032432">
    <property type="entry name" value="Radical_SAM_C"/>
</dbReference>
<dbReference type="Pfam" id="PF16199">
    <property type="entry name" value="Radical_SAM_C"/>
    <property type="match status" value="1"/>
</dbReference>
<keyword evidence="2" id="KW-0004">4Fe-4S</keyword>
<evidence type="ECO:0000256" key="4">
    <source>
        <dbReference type="ARBA" id="ARBA00022723"/>
    </source>
</evidence>
<evidence type="ECO:0000313" key="8">
    <source>
        <dbReference type="EMBL" id="AFK86763.1"/>
    </source>
</evidence>
<evidence type="ECO:0000256" key="3">
    <source>
        <dbReference type="ARBA" id="ARBA00022691"/>
    </source>
</evidence>
<dbReference type="InterPro" id="IPR039661">
    <property type="entry name" value="ELP3"/>
</dbReference>
<dbReference type="InterPro" id="IPR007197">
    <property type="entry name" value="rSAM"/>
</dbReference>
<keyword evidence="6" id="KW-0411">Iron-sulfur</keyword>
<protein>
    <submittedName>
        <fullName evidence="8">Radical SAM domain protein</fullName>
    </submittedName>
</protein>
<dbReference type="SFLD" id="SFLDG01082">
    <property type="entry name" value="B12-binding_domain_containing"/>
    <property type="match status" value="1"/>
</dbReference>
<dbReference type="BioCyc" id="TSAC1094508:GLMA-1784-MONOMER"/>
<dbReference type="GO" id="GO:0005737">
    <property type="term" value="C:cytoplasm"/>
    <property type="evidence" value="ECO:0007669"/>
    <property type="project" value="TreeGrafter"/>
</dbReference>
<proteinExistence type="predicted"/>
<organism evidence="8 9">
    <name type="scientific">Thermoanaerobacterium saccharolyticum (strain DSM 8691 / JW/SL-YS485)</name>
    <dbReference type="NCBI Taxonomy" id="1094508"/>
    <lineage>
        <taxon>Bacteria</taxon>
        <taxon>Bacillati</taxon>
        <taxon>Bacillota</taxon>
        <taxon>Clostridia</taxon>
        <taxon>Thermoanaerobacterales</taxon>
        <taxon>Thermoanaerobacteraceae</taxon>
        <taxon>Thermoanaerobacterium</taxon>
    </lineage>
</organism>
<dbReference type="InterPro" id="IPR006638">
    <property type="entry name" value="Elp3/MiaA/NifB-like_rSAM"/>
</dbReference>
<dbReference type="GO" id="GO:0003824">
    <property type="term" value="F:catalytic activity"/>
    <property type="evidence" value="ECO:0007669"/>
    <property type="project" value="InterPro"/>
</dbReference>
<dbReference type="EMBL" id="CP003184">
    <property type="protein sequence ID" value="AFK86763.1"/>
    <property type="molecule type" value="Genomic_DNA"/>
</dbReference>
<keyword evidence="9" id="KW-1185">Reference proteome</keyword>
<evidence type="ECO:0000256" key="1">
    <source>
        <dbReference type="ARBA" id="ARBA00001966"/>
    </source>
</evidence>
<dbReference type="Gene3D" id="3.80.30.20">
    <property type="entry name" value="tm_1862 like domain"/>
    <property type="match status" value="1"/>
</dbReference>
<evidence type="ECO:0000313" key="9">
    <source>
        <dbReference type="Proteomes" id="UP000006178"/>
    </source>
</evidence>
<dbReference type="GO" id="GO:0002926">
    <property type="term" value="P:tRNA wobble base 5-methoxycarbonylmethyl-2-thiouridinylation"/>
    <property type="evidence" value="ECO:0007669"/>
    <property type="project" value="TreeGrafter"/>
</dbReference>
<dbReference type="GO" id="GO:0051539">
    <property type="term" value="F:4 iron, 4 sulfur cluster binding"/>
    <property type="evidence" value="ECO:0007669"/>
    <property type="project" value="UniProtKB-KW"/>
</dbReference>
<dbReference type="AlphaFoldDB" id="I3VW68"/>
<dbReference type="GO" id="GO:0046872">
    <property type="term" value="F:metal ion binding"/>
    <property type="evidence" value="ECO:0007669"/>
    <property type="project" value="UniProtKB-KW"/>
</dbReference>
<name>I3VW68_THESW</name>
<evidence type="ECO:0000259" key="7">
    <source>
        <dbReference type="PROSITE" id="PS51918"/>
    </source>
</evidence>
<dbReference type="SUPFAM" id="SSF102114">
    <property type="entry name" value="Radical SAM enzymes"/>
    <property type="match status" value="1"/>
</dbReference>
<dbReference type="SFLD" id="SFLDG01086">
    <property type="entry name" value="elongater_protein-like"/>
    <property type="match status" value="1"/>
</dbReference>
<dbReference type="Pfam" id="PF04055">
    <property type="entry name" value="Radical_SAM"/>
    <property type="match status" value="1"/>
</dbReference>
<evidence type="ECO:0000256" key="6">
    <source>
        <dbReference type="ARBA" id="ARBA00023014"/>
    </source>
</evidence>
<evidence type="ECO:0000256" key="2">
    <source>
        <dbReference type="ARBA" id="ARBA00022485"/>
    </source>
</evidence>
<gene>
    <name evidence="8" type="ordered locus">Tsac_1757</name>
</gene>
<dbReference type="STRING" id="1094508.Tsac_1757"/>
<evidence type="ECO:0000256" key="5">
    <source>
        <dbReference type="ARBA" id="ARBA00023004"/>
    </source>
</evidence>